<dbReference type="InterPro" id="IPR013328">
    <property type="entry name" value="6PGD_dom2"/>
</dbReference>
<comment type="caution">
    <text evidence="14">The sequence shown here is derived from an EMBL/GenBank/DDBJ whole genome shotgun (WGS) entry which is preliminary data.</text>
</comment>
<dbReference type="InterPro" id="IPR008927">
    <property type="entry name" value="6-PGluconate_DH-like_C_sf"/>
</dbReference>
<evidence type="ECO:0000259" key="13">
    <source>
        <dbReference type="Pfam" id="PF08546"/>
    </source>
</evidence>
<dbReference type="Gene3D" id="1.10.1040.10">
    <property type="entry name" value="N-(1-d-carboxylethyl)-l-norvaline Dehydrogenase, domain 2"/>
    <property type="match status" value="1"/>
</dbReference>
<dbReference type="EC" id="1.1.1.169" evidence="4 11"/>
<keyword evidence="8 11" id="KW-0560">Oxidoreductase</keyword>
<comment type="catalytic activity">
    <reaction evidence="10 11">
        <text>(R)-pantoate + NADP(+) = 2-dehydropantoate + NADPH + H(+)</text>
        <dbReference type="Rhea" id="RHEA:16233"/>
        <dbReference type="ChEBI" id="CHEBI:11561"/>
        <dbReference type="ChEBI" id="CHEBI:15378"/>
        <dbReference type="ChEBI" id="CHEBI:15980"/>
        <dbReference type="ChEBI" id="CHEBI:57783"/>
        <dbReference type="ChEBI" id="CHEBI:58349"/>
        <dbReference type="EC" id="1.1.1.169"/>
    </reaction>
</comment>
<dbReference type="Gene3D" id="3.40.50.720">
    <property type="entry name" value="NAD(P)-binding Rossmann-like Domain"/>
    <property type="match status" value="1"/>
</dbReference>
<evidence type="ECO:0000256" key="1">
    <source>
        <dbReference type="ARBA" id="ARBA00002919"/>
    </source>
</evidence>
<comment type="similarity">
    <text evidence="3 11">Belongs to the ketopantoate reductase family.</text>
</comment>
<organism evidence="14 15">
    <name type="scientific">Metabacillus fastidiosus</name>
    <dbReference type="NCBI Taxonomy" id="1458"/>
    <lineage>
        <taxon>Bacteria</taxon>
        <taxon>Bacillati</taxon>
        <taxon>Bacillota</taxon>
        <taxon>Bacilli</taxon>
        <taxon>Bacillales</taxon>
        <taxon>Bacillaceae</taxon>
        <taxon>Metabacillus</taxon>
    </lineage>
</organism>
<gene>
    <name evidence="14" type="ORF">P9271_10165</name>
</gene>
<evidence type="ECO:0000313" key="14">
    <source>
        <dbReference type="EMBL" id="MED4401679.1"/>
    </source>
</evidence>
<sequence>MQIGIIGSGAIGLLFAHYLGKHHEINVYTRRESGAQLLNERGMELTFNTESLTTSLKATAKPTYGEEVLFIAVKQYQLKPIVQKLKEMPRKTIIFLQNGIGHLEFFSELSKHELFVGIVEHGALKIDERTVCHTGVGVTKLAAVHGESYVHKVFENEDEYFLFKIENDFHELLMEKLIVNAAINPLTALLRCKNGALFKNKDYQLLMERIFKEVYCLFPFKKGEASLWNHVNSICKKTAENESSMLKDIKEGRPTEIDAIIGSLLEKAEKMKKAVPYLTFVYYAVKGLEQEN</sequence>
<dbReference type="GeneID" id="301142144"/>
<comment type="function">
    <text evidence="1 11">Catalyzes the NADPH-dependent reduction of ketopantoate into pantoic acid.</text>
</comment>
<evidence type="ECO:0000256" key="8">
    <source>
        <dbReference type="ARBA" id="ARBA00023002"/>
    </source>
</evidence>
<dbReference type="SUPFAM" id="SSF48179">
    <property type="entry name" value="6-phosphogluconate dehydrogenase C-terminal domain-like"/>
    <property type="match status" value="1"/>
</dbReference>
<evidence type="ECO:0000256" key="7">
    <source>
        <dbReference type="ARBA" id="ARBA00022857"/>
    </source>
</evidence>
<dbReference type="Pfam" id="PF08546">
    <property type="entry name" value="ApbA_C"/>
    <property type="match status" value="1"/>
</dbReference>
<evidence type="ECO:0000256" key="11">
    <source>
        <dbReference type="RuleBase" id="RU362068"/>
    </source>
</evidence>
<dbReference type="RefSeq" id="WP_066232440.1">
    <property type="nucleotide sequence ID" value="NZ_JARTFQ010000006.1"/>
</dbReference>
<dbReference type="EMBL" id="JARTFS010000006">
    <property type="protein sequence ID" value="MED4401679.1"/>
    <property type="molecule type" value="Genomic_DNA"/>
</dbReference>
<evidence type="ECO:0000256" key="4">
    <source>
        <dbReference type="ARBA" id="ARBA00013014"/>
    </source>
</evidence>
<evidence type="ECO:0000256" key="3">
    <source>
        <dbReference type="ARBA" id="ARBA00007870"/>
    </source>
</evidence>
<comment type="pathway">
    <text evidence="2 11">Cofactor biosynthesis; (R)-pantothenate biosynthesis; (R)-pantoate from 3-methyl-2-oxobutanoate: step 2/2.</text>
</comment>
<name>A0ABU6NZL0_9BACI</name>
<evidence type="ECO:0000256" key="9">
    <source>
        <dbReference type="ARBA" id="ARBA00032024"/>
    </source>
</evidence>
<evidence type="ECO:0000259" key="12">
    <source>
        <dbReference type="Pfam" id="PF02558"/>
    </source>
</evidence>
<dbReference type="InterPro" id="IPR036291">
    <property type="entry name" value="NAD(P)-bd_dom_sf"/>
</dbReference>
<keyword evidence="6 11" id="KW-0566">Pantothenate biosynthesis</keyword>
<dbReference type="InterPro" id="IPR013332">
    <property type="entry name" value="KPR_N"/>
</dbReference>
<evidence type="ECO:0000256" key="10">
    <source>
        <dbReference type="ARBA" id="ARBA00048793"/>
    </source>
</evidence>
<dbReference type="NCBIfam" id="TIGR00745">
    <property type="entry name" value="apbA_panE"/>
    <property type="match status" value="1"/>
</dbReference>
<dbReference type="GO" id="GO:0008677">
    <property type="term" value="F:2-dehydropantoate 2-reductase activity"/>
    <property type="evidence" value="ECO:0007669"/>
    <property type="project" value="UniProtKB-EC"/>
</dbReference>
<proteinExistence type="inferred from homology"/>
<keyword evidence="15" id="KW-1185">Reference proteome</keyword>
<feature type="domain" description="Ketopantoate reductase C-terminal" evidence="13">
    <location>
        <begin position="169"/>
        <end position="289"/>
    </location>
</feature>
<dbReference type="Proteomes" id="UP001342826">
    <property type="component" value="Unassembled WGS sequence"/>
</dbReference>
<dbReference type="InterPro" id="IPR013752">
    <property type="entry name" value="KPA_reductase"/>
</dbReference>
<evidence type="ECO:0000313" key="15">
    <source>
        <dbReference type="Proteomes" id="UP001342826"/>
    </source>
</evidence>
<evidence type="ECO:0000256" key="6">
    <source>
        <dbReference type="ARBA" id="ARBA00022655"/>
    </source>
</evidence>
<reference evidence="14 15" key="1">
    <citation type="submission" date="2023-03" db="EMBL/GenBank/DDBJ databases">
        <title>Bacillus Genome Sequencing.</title>
        <authorList>
            <person name="Dunlap C."/>
        </authorList>
    </citation>
    <scope>NUCLEOTIDE SEQUENCE [LARGE SCALE GENOMIC DNA]</scope>
    <source>
        <strain evidence="14 15">NRS-1717</strain>
    </source>
</reference>
<keyword evidence="7 11" id="KW-0521">NADP</keyword>
<dbReference type="SUPFAM" id="SSF51735">
    <property type="entry name" value="NAD(P)-binding Rossmann-fold domains"/>
    <property type="match status" value="1"/>
</dbReference>
<evidence type="ECO:0000256" key="5">
    <source>
        <dbReference type="ARBA" id="ARBA00019465"/>
    </source>
</evidence>
<dbReference type="PANTHER" id="PTHR43765">
    <property type="entry name" value="2-DEHYDROPANTOATE 2-REDUCTASE-RELATED"/>
    <property type="match status" value="1"/>
</dbReference>
<evidence type="ECO:0000256" key="2">
    <source>
        <dbReference type="ARBA" id="ARBA00004994"/>
    </source>
</evidence>
<feature type="domain" description="Ketopantoate reductase N-terminal" evidence="12">
    <location>
        <begin position="3"/>
        <end position="144"/>
    </location>
</feature>
<dbReference type="InterPro" id="IPR050838">
    <property type="entry name" value="Ketopantoate_reductase"/>
</dbReference>
<dbReference type="Pfam" id="PF02558">
    <property type="entry name" value="ApbA"/>
    <property type="match status" value="1"/>
</dbReference>
<dbReference type="PANTHER" id="PTHR43765:SF2">
    <property type="entry name" value="2-DEHYDROPANTOATE 2-REDUCTASE"/>
    <property type="match status" value="1"/>
</dbReference>
<dbReference type="InterPro" id="IPR003710">
    <property type="entry name" value="ApbA"/>
</dbReference>
<dbReference type="NCBIfam" id="NF005093">
    <property type="entry name" value="PRK06522.2-4"/>
    <property type="match status" value="1"/>
</dbReference>
<accession>A0ABU6NZL0</accession>
<protein>
    <recommendedName>
        <fullName evidence="5 11">2-dehydropantoate 2-reductase</fullName>
        <ecNumber evidence="4 11">1.1.1.169</ecNumber>
    </recommendedName>
    <alternativeName>
        <fullName evidence="9 11">Ketopantoate reductase</fullName>
    </alternativeName>
</protein>